<sequence>MPQTAVMYRPITISAGTHAQLLRLSPYFSKKFVHIETGKTSHKHNVSRPSSMVMANATTMHTLAIPTSAPSPGCSVPHSLLSSTPGYKSTSSSSHPCARLNHSISCQAT</sequence>
<evidence type="ECO:0000256" key="1">
    <source>
        <dbReference type="SAM" id="MobiDB-lite"/>
    </source>
</evidence>
<protein>
    <submittedName>
        <fullName evidence="2">Uncharacterized protein</fullName>
    </submittedName>
</protein>
<gene>
    <name evidence="2" type="ORF">g.4446</name>
</gene>
<name>A0A146LA53_LYGHE</name>
<accession>A0A146LA53</accession>
<proteinExistence type="predicted"/>
<dbReference type="EMBL" id="GDHC01014533">
    <property type="protein sequence ID" value="JAQ04096.1"/>
    <property type="molecule type" value="Transcribed_RNA"/>
</dbReference>
<organism evidence="2">
    <name type="scientific">Lygus hesperus</name>
    <name type="common">Western plant bug</name>
    <dbReference type="NCBI Taxonomy" id="30085"/>
    <lineage>
        <taxon>Eukaryota</taxon>
        <taxon>Metazoa</taxon>
        <taxon>Ecdysozoa</taxon>
        <taxon>Arthropoda</taxon>
        <taxon>Hexapoda</taxon>
        <taxon>Insecta</taxon>
        <taxon>Pterygota</taxon>
        <taxon>Neoptera</taxon>
        <taxon>Paraneoptera</taxon>
        <taxon>Hemiptera</taxon>
        <taxon>Heteroptera</taxon>
        <taxon>Panheteroptera</taxon>
        <taxon>Cimicomorpha</taxon>
        <taxon>Miridae</taxon>
        <taxon>Mirini</taxon>
        <taxon>Lygus</taxon>
    </lineage>
</organism>
<feature type="region of interest" description="Disordered" evidence="1">
    <location>
        <begin position="67"/>
        <end position="98"/>
    </location>
</feature>
<dbReference type="AlphaFoldDB" id="A0A146LA53"/>
<feature type="compositionally biased region" description="Low complexity" evidence="1">
    <location>
        <begin position="82"/>
        <end position="94"/>
    </location>
</feature>
<evidence type="ECO:0000313" key="2">
    <source>
        <dbReference type="EMBL" id="JAQ04096.1"/>
    </source>
</evidence>
<reference evidence="2" key="1">
    <citation type="journal article" date="2016" name="Gigascience">
        <title>De novo construction of an expanded transcriptome assembly for the western tarnished plant bug, Lygus hesperus.</title>
        <authorList>
            <person name="Tassone E.E."/>
            <person name="Geib S.M."/>
            <person name="Hall B."/>
            <person name="Fabrick J.A."/>
            <person name="Brent C.S."/>
            <person name="Hull J.J."/>
        </authorList>
    </citation>
    <scope>NUCLEOTIDE SEQUENCE</scope>
</reference>